<evidence type="ECO:0000259" key="1">
    <source>
        <dbReference type="Pfam" id="PF06742"/>
    </source>
</evidence>
<evidence type="ECO:0000313" key="3">
    <source>
        <dbReference type="Proteomes" id="UP001143307"/>
    </source>
</evidence>
<accession>A0ABT3SPX1</accession>
<sequence>MTIETQSRVALRELIALLQEVDEHWCTEERNLASVQDVAGSHRALMHILEAALVGYFDKDAQMPDFRRIVTPSRKLTGDNPDAIYFDAPVAPDYSYRVDGQMNGAIYFSMTIEKNADGDRIAETCGAINDTQIDIDADGRFSIFLGGETQSRNWLALPEGASRITTRHYFEQAAPAATDPELEPRMAISCTSAAASLPPADDVSIADGIRRVCNVVRSRTLNMPLLSSGEMPNFMSITPNCFPQPQLPGEHGLAAADAHYSMAPFLLGPDEALVITGRWPDCRFANVCLWNRFQQTFDYRSRSVALNRAQTELNEDGSFRMVLAHTDPGVSNWLDTEGNAFGLVFWRFFLAEGEVETPQTEVVKQADLER</sequence>
<protein>
    <submittedName>
        <fullName evidence="2">DUF1214 domain-containing protein</fullName>
    </submittedName>
</protein>
<dbReference type="RefSeq" id="WP_279251104.1">
    <property type="nucleotide sequence ID" value="NZ_SHNP01000001.1"/>
</dbReference>
<dbReference type="InterPro" id="IPR010621">
    <property type="entry name" value="DUF1214"/>
</dbReference>
<proteinExistence type="predicted"/>
<keyword evidence="3" id="KW-1185">Reference proteome</keyword>
<comment type="caution">
    <text evidence="2">The sequence shown here is derived from an EMBL/GenBank/DDBJ whole genome shotgun (WGS) entry which is preliminary data.</text>
</comment>
<reference evidence="2" key="1">
    <citation type="submission" date="2019-02" db="EMBL/GenBank/DDBJ databases">
        <authorList>
            <person name="Li S.-H."/>
        </authorList>
    </citation>
    <scope>NUCLEOTIDE SEQUENCE</scope>
    <source>
        <strain evidence="2">IMCC8485</strain>
    </source>
</reference>
<dbReference type="Pfam" id="PF06742">
    <property type="entry name" value="DUF1214"/>
    <property type="match status" value="2"/>
</dbReference>
<evidence type="ECO:0000313" key="2">
    <source>
        <dbReference type="EMBL" id="MCX2972037.1"/>
    </source>
</evidence>
<feature type="domain" description="DUF1214" evidence="1">
    <location>
        <begin position="304"/>
        <end position="345"/>
    </location>
</feature>
<organism evidence="2 3">
    <name type="scientific">Candidatus Seongchinamella marina</name>
    <dbReference type="NCBI Taxonomy" id="2518990"/>
    <lineage>
        <taxon>Bacteria</taxon>
        <taxon>Pseudomonadati</taxon>
        <taxon>Pseudomonadota</taxon>
        <taxon>Gammaproteobacteria</taxon>
        <taxon>Cellvibrionales</taxon>
        <taxon>Halieaceae</taxon>
        <taxon>Seongchinamella</taxon>
    </lineage>
</organism>
<name>A0ABT3SPX1_9GAMM</name>
<feature type="domain" description="DUF1214" evidence="1">
    <location>
        <begin position="93"/>
        <end position="169"/>
    </location>
</feature>
<dbReference type="EMBL" id="SHNP01000001">
    <property type="protein sequence ID" value="MCX2972037.1"/>
    <property type="molecule type" value="Genomic_DNA"/>
</dbReference>
<dbReference type="Proteomes" id="UP001143307">
    <property type="component" value="Unassembled WGS sequence"/>
</dbReference>
<gene>
    <name evidence="2" type="ORF">EYC87_00370</name>
</gene>